<evidence type="ECO:0000256" key="3">
    <source>
        <dbReference type="SAM" id="SignalP"/>
    </source>
</evidence>
<dbReference type="InterPro" id="IPR036737">
    <property type="entry name" value="OmpA-like_sf"/>
</dbReference>
<dbReference type="PANTHER" id="PTHR30329">
    <property type="entry name" value="STATOR ELEMENT OF FLAGELLAR MOTOR COMPLEX"/>
    <property type="match status" value="1"/>
</dbReference>
<feature type="signal peptide" evidence="3">
    <location>
        <begin position="1"/>
        <end position="16"/>
    </location>
</feature>
<keyword evidence="2" id="KW-0175">Coiled coil</keyword>
<dbReference type="AlphaFoldDB" id="A0A5C5XKU0"/>
<dbReference type="Pfam" id="PF00691">
    <property type="entry name" value="OmpA"/>
    <property type="match status" value="1"/>
</dbReference>
<dbReference type="Proteomes" id="UP000316095">
    <property type="component" value="Unassembled WGS sequence"/>
</dbReference>
<dbReference type="InterPro" id="IPR006665">
    <property type="entry name" value="OmpA-like"/>
</dbReference>
<proteinExistence type="predicted"/>
<dbReference type="CDD" id="cd07185">
    <property type="entry name" value="OmpA_C-like"/>
    <property type="match status" value="1"/>
</dbReference>
<evidence type="ECO:0000259" key="4">
    <source>
        <dbReference type="PROSITE" id="PS51123"/>
    </source>
</evidence>
<dbReference type="PROSITE" id="PS51123">
    <property type="entry name" value="OMPA_2"/>
    <property type="match status" value="1"/>
</dbReference>
<dbReference type="PANTHER" id="PTHR30329:SF21">
    <property type="entry name" value="LIPOPROTEIN YIAD-RELATED"/>
    <property type="match status" value="1"/>
</dbReference>
<evidence type="ECO:0000256" key="1">
    <source>
        <dbReference type="PROSITE-ProRule" id="PRU00473"/>
    </source>
</evidence>
<feature type="coiled-coil region" evidence="2">
    <location>
        <begin position="30"/>
        <end position="113"/>
    </location>
</feature>
<dbReference type="Gene3D" id="3.30.1330.60">
    <property type="entry name" value="OmpA-like domain"/>
    <property type="match status" value="1"/>
</dbReference>
<reference evidence="5 6" key="1">
    <citation type="submission" date="2019-02" db="EMBL/GenBank/DDBJ databases">
        <title>Deep-cultivation of Planctomycetes and their phenomic and genomic characterization uncovers novel biology.</title>
        <authorList>
            <person name="Wiegand S."/>
            <person name="Jogler M."/>
            <person name="Boedeker C."/>
            <person name="Pinto D."/>
            <person name="Vollmers J."/>
            <person name="Rivas-Marin E."/>
            <person name="Kohn T."/>
            <person name="Peeters S.H."/>
            <person name="Heuer A."/>
            <person name="Rast P."/>
            <person name="Oberbeckmann S."/>
            <person name="Bunk B."/>
            <person name="Jeske O."/>
            <person name="Meyerdierks A."/>
            <person name="Storesund J.E."/>
            <person name="Kallscheuer N."/>
            <person name="Luecker S."/>
            <person name="Lage O.M."/>
            <person name="Pohl T."/>
            <person name="Merkel B.J."/>
            <person name="Hornburger P."/>
            <person name="Mueller R.-W."/>
            <person name="Bruemmer F."/>
            <person name="Labrenz M."/>
            <person name="Spormann A.M."/>
            <person name="Op Den Camp H."/>
            <person name="Overmann J."/>
            <person name="Amann R."/>
            <person name="Jetten M.S.M."/>
            <person name="Mascher T."/>
            <person name="Medema M.H."/>
            <person name="Devos D.P."/>
            <person name="Kaster A.-K."/>
            <person name="Ovreas L."/>
            <person name="Rohde M."/>
            <person name="Galperin M.Y."/>
            <person name="Jogler C."/>
        </authorList>
    </citation>
    <scope>NUCLEOTIDE SEQUENCE [LARGE SCALE GENOMIC DNA]</scope>
    <source>
        <strain evidence="5 6">Pan54</strain>
    </source>
</reference>
<dbReference type="InterPro" id="IPR050330">
    <property type="entry name" value="Bact_OuterMem_StrucFunc"/>
</dbReference>
<evidence type="ECO:0000256" key="2">
    <source>
        <dbReference type="SAM" id="Coils"/>
    </source>
</evidence>
<dbReference type="RefSeq" id="WP_146504801.1">
    <property type="nucleotide sequence ID" value="NZ_SJPG01000001.1"/>
</dbReference>
<keyword evidence="3" id="KW-0732">Signal</keyword>
<dbReference type="EMBL" id="SJPG01000001">
    <property type="protein sequence ID" value="TWT63003.1"/>
    <property type="molecule type" value="Genomic_DNA"/>
</dbReference>
<evidence type="ECO:0000313" key="6">
    <source>
        <dbReference type="Proteomes" id="UP000316095"/>
    </source>
</evidence>
<evidence type="ECO:0000313" key="5">
    <source>
        <dbReference type="EMBL" id="TWT63003.1"/>
    </source>
</evidence>
<accession>A0A5C5XKU0</accession>
<keyword evidence="6" id="KW-1185">Reference proteome</keyword>
<protein>
    <submittedName>
        <fullName evidence="5">Outer membrane porin F</fullName>
    </submittedName>
</protein>
<keyword evidence="1" id="KW-0472">Membrane</keyword>
<feature type="domain" description="OmpA-like" evidence="4">
    <location>
        <begin position="143"/>
        <end position="268"/>
    </location>
</feature>
<dbReference type="OrthoDB" id="9815217at2"/>
<name>A0A5C5XKU0_9PLAN</name>
<dbReference type="SUPFAM" id="SSF103088">
    <property type="entry name" value="OmpA-like"/>
    <property type="match status" value="1"/>
</dbReference>
<comment type="caution">
    <text evidence="5">The sequence shown here is derived from an EMBL/GenBank/DDBJ whole genome shotgun (WGS) entry which is preliminary data.</text>
</comment>
<feature type="chain" id="PRO_5022973219" evidence="3">
    <location>
        <begin position="17"/>
        <end position="280"/>
    </location>
</feature>
<sequence length="280" mass="31648" precursor="true">MNWIRFSFFCSCCALALTQVACNGMPRRQLRMSQQRAMRLYAENQELLNESSNLAMQSHQYEQSMNAMAQQQHLMEQQLANMKNNLDIANNRLVNLQSERGELHNRYKNLLIRSRAGDSPLSEEATRRFQELARRYPDFEFDPITGVSKFHADILFSSGKANLRESAVPLLRDLAAIMNDGSARSLNMLIVGHTDDQPIHNAGANHPTNWHLSTNRANSVLLTLKEAGIADHRMGAAGYGDTQPIVTNASSHARQRNRRVEIFVLAPDAVIAGWDPRHVR</sequence>
<organism evidence="5 6">
    <name type="scientific">Rubinisphaera italica</name>
    <dbReference type="NCBI Taxonomy" id="2527969"/>
    <lineage>
        <taxon>Bacteria</taxon>
        <taxon>Pseudomonadati</taxon>
        <taxon>Planctomycetota</taxon>
        <taxon>Planctomycetia</taxon>
        <taxon>Planctomycetales</taxon>
        <taxon>Planctomycetaceae</taxon>
        <taxon>Rubinisphaera</taxon>
    </lineage>
</organism>
<dbReference type="GO" id="GO:0016020">
    <property type="term" value="C:membrane"/>
    <property type="evidence" value="ECO:0007669"/>
    <property type="project" value="UniProtKB-UniRule"/>
</dbReference>
<gene>
    <name evidence="5" type="primary">oprF</name>
    <name evidence="5" type="ORF">Pan54_37540</name>
</gene>